<keyword evidence="1" id="KW-0812">Transmembrane</keyword>
<dbReference type="OrthoDB" id="309871at2759"/>
<proteinExistence type="predicted"/>
<evidence type="ECO:0000256" key="1">
    <source>
        <dbReference type="SAM" id="Phobius"/>
    </source>
</evidence>
<dbReference type="Proteomes" id="UP000692954">
    <property type="component" value="Unassembled WGS sequence"/>
</dbReference>
<protein>
    <recommendedName>
        <fullName evidence="4">Transmembrane protein</fullName>
    </recommendedName>
</protein>
<evidence type="ECO:0008006" key="4">
    <source>
        <dbReference type="Google" id="ProtNLM"/>
    </source>
</evidence>
<comment type="caution">
    <text evidence="2">The sequence shown here is derived from an EMBL/GenBank/DDBJ whole genome shotgun (WGS) entry which is preliminary data.</text>
</comment>
<name>A0A8S1LYS5_9CILI</name>
<sequence>MKSQANQLLEKMNNCSIHVKQNSKPSIHFKKMVLTYHWSLAINKLQKIFNLRCKLPLEMIKNEDFMTKQSRSEQNSQIFKKNFNKHVRYLSQQNQVETNSQQENDFNSDEIDDSRLIQENSPNQNKNLKLEMKYLHSQYSDVKESAHFRNQNSLDQLRFNEEFLELFKKQRELSQFGQLSQNKIKEQEILIKKIIDSRPSKQNPDFKTFLTLLKKPQIEIQQPKIQQQNQQPVFMIVVIFFISLISLYLIV</sequence>
<organism evidence="2 3">
    <name type="scientific">Paramecium sonneborni</name>
    <dbReference type="NCBI Taxonomy" id="65129"/>
    <lineage>
        <taxon>Eukaryota</taxon>
        <taxon>Sar</taxon>
        <taxon>Alveolata</taxon>
        <taxon>Ciliophora</taxon>
        <taxon>Intramacronucleata</taxon>
        <taxon>Oligohymenophorea</taxon>
        <taxon>Peniculida</taxon>
        <taxon>Parameciidae</taxon>
        <taxon>Paramecium</taxon>
    </lineage>
</organism>
<reference evidence="2" key="1">
    <citation type="submission" date="2021-01" db="EMBL/GenBank/DDBJ databases">
        <authorList>
            <consortium name="Genoscope - CEA"/>
            <person name="William W."/>
        </authorList>
    </citation>
    <scope>NUCLEOTIDE SEQUENCE</scope>
</reference>
<evidence type="ECO:0000313" key="2">
    <source>
        <dbReference type="EMBL" id="CAD8069986.1"/>
    </source>
</evidence>
<evidence type="ECO:0000313" key="3">
    <source>
        <dbReference type="Proteomes" id="UP000692954"/>
    </source>
</evidence>
<keyword evidence="1" id="KW-1133">Transmembrane helix</keyword>
<accession>A0A8S1LYS5</accession>
<feature type="transmembrane region" description="Helical" evidence="1">
    <location>
        <begin position="232"/>
        <end position="250"/>
    </location>
</feature>
<dbReference type="EMBL" id="CAJJDN010000026">
    <property type="protein sequence ID" value="CAD8069986.1"/>
    <property type="molecule type" value="Genomic_DNA"/>
</dbReference>
<keyword evidence="3" id="KW-1185">Reference proteome</keyword>
<gene>
    <name evidence="2" type="ORF">PSON_ATCC_30995.1.T0260157</name>
</gene>
<keyword evidence="1" id="KW-0472">Membrane</keyword>
<dbReference type="AlphaFoldDB" id="A0A8S1LYS5"/>